<dbReference type="Proteomes" id="UP000798808">
    <property type="component" value="Unassembled WGS sequence"/>
</dbReference>
<evidence type="ECO:0000256" key="6">
    <source>
        <dbReference type="ARBA" id="ARBA00022827"/>
    </source>
</evidence>
<dbReference type="EC" id="1.5.5.2" evidence="3"/>
<dbReference type="InterPro" id="IPR002872">
    <property type="entry name" value="Proline_DH_dom"/>
</dbReference>
<keyword evidence="12" id="KW-1185">Reference proteome</keyword>
<proteinExistence type="predicted"/>
<evidence type="ECO:0000256" key="7">
    <source>
        <dbReference type="ARBA" id="ARBA00023002"/>
    </source>
</evidence>
<dbReference type="PANTHER" id="PTHR13914:SF0">
    <property type="entry name" value="PROLINE DEHYDROGENASE 1, MITOCHONDRIAL"/>
    <property type="match status" value="1"/>
</dbReference>
<evidence type="ECO:0000256" key="8">
    <source>
        <dbReference type="ARBA" id="ARBA00023062"/>
    </source>
</evidence>
<dbReference type="Gene3D" id="3.20.20.220">
    <property type="match status" value="1"/>
</dbReference>
<organism evidence="11 12">
    <name type="scientific">Fulvivirga kasyanovii</name>
    <dbReference type="NCBI Taxonomy" id="396812"/>
    <lineage>
        <taxon>Bacteria</taxon>
        <taxon>Pseudomonadati</taxon>
        <taxon>Bacteroidota</taxon>
        <taxon>Cytophagia</taxon>
        <taxon>Cytophagales</taxon>
        <taxon>Fulvivirgaceae</taxon>
        <taxon>Fulvivirga</taxon>
    </lineage>
</organism>
<dbReference type="SUPFAM" id="SSF51730">
    <property type="entry name" value="FAD-linked oxidoreductase"/>
    <property type="match status" value="1"/>
</dbReference>
<keyword evidence="5" id="KW-0547">Nucleotide-binding</keyword>
<dbReference type="RefSeq" id="WP_155170573.1">
    <property type="nucleotide sequence ID" value="NZ_BAAAFL010000005.1"/>
</dbReference>
<comment type="catalytic activity">
    <reaction evidence="9">
        <text>L-proline + a quinone = (S)-1-pyrroline-5-carboxylate + a quinol + H(+)</text>
        <dbReference type="Rhea" id="RHEA:23784"/>
        <dbReference type="ChEBI" id="CHEBI:15378"/>
        <dbReference type="ChEBI" id="CHEBI:17388"/>
        <dbReference type="ChEBI" id="CHEBI:24646"/>
        <dbReference type="ChEBI" id="CHEBI:60039"/>
        <dbReference type="ChEBI" id="CHEBI:132124"/>
        <dbReference type="EC" id="1.5.5.2"/>
    </reaction>
</comment>
<sequence length="313" mass="35367">MDQELIELGAKALKKAALNEQAKEYLLNNATLFHALKKAADRYIGGETMEETIAKVVLENEKGYKCSMEFMGENTITEKEANAATEEFIEMARQIESQNLYSTISLDLSHIGLAISKDLALANITRILEAAAPNHTEVIISAEGVNRTDDVLETYMAAAKDYKQVSITMQAYLHRSKDDFQELAKLPNRIRLVKGAFDTPAHLSLSRGRELDETYLNYLDALLSQGHLCSIATHDHNIQQEALRLISKHQPSKDIYEFESLYGIQMEQLAAIKDKGHPAKVYFVYGKEWYLYLCNRIAEYPLNIFRAINDIVG</sequence>
<evidence type="ECO:0000256" key="2">
    <source>
        <dbReference type="ARBA" id="ARBA00004739"/>
    </source>
</evidence>
<evidence type="ECO:0000256" key="4">
    <source>
        <dbReference type="ARBA" id="ARBA00022630"/>
    </source>
</evidence>
<dbReference type="PANTHER" id="PTHR13914">
    <property type="entry name" value="PROLINE OXIDASE"/>
    <property type="match status" value="1"/>
</dbReference>
<keyword evidence="7" id="KW-0560">Oxidoreductase</keyword>
<reference evidence="11 12" key="1">
    <citation type="submission" date="2019-02" db="EMBL/GenBank/DDBJ databases">
        <authorList>
            <person name="Goldberg S.R."/>
            <person name="Haltli B.A."/>
            <person name="Correa H."/>
            <person name="Russell K.G."/>
        </authorList>
    </citation>
    <scope>NUCLEOTIDE SEQUENCE [LARGE SCALE GENOMIC DNA]</scope>
    <source>
        <strain evidence="11 12">JCM 16186</strain>
    </source>
</reference>
<evidence type="ECO:0000256" key="5">
    <source>
        <dbReference type="ARBA" id="ARBA00022741"/>
    </source>
</evidence>
<feature type="domain" description="Proline dehydrogenase" evidence="10">
    <location>
        <begin position="60"/>
        <end position="297"/>
    </location>
</feature>
<dbReference type="InterPro" id="IPR015659">
    <property type="entry name" value="Proline_oxidase"/>
</dbReference>
<evidence type="ECO:0000259" key="10">
    <source>
        <dbReference type="Pfam" id="PF01619"/>
    </source>
</evidence>
<dbReference type="Pfam" id="PF01619">
    <property type="entry name" value="Pro_dh"/>
    <property type="match status" value="1"/>
</dbReference>
<protein>
    <recommendedName>
        <fullName evidence="3">proline dehydrogenase</fullName>
        <ecNumber evidence="3">1.5.5.2</ecNumber>
    </recommendedName>
</protein>
<dbReference type="InterPro" id="IPR029041">
    <property type="entry name" value="FAD-linked_oxidoreductase-like"/>
</dbReference>
<comment type="caution">
    <text evidence="11">The sequence shown here is derived from an EMBL/GenBank/DDBJ whole genome shotgun (WGS) entry which is preliminary data.</text>
</comment>
<keyword evidence="8" id="KW-0642">Proline metabolism</keyword>
<comment type="pathway">
    <text evidence="2">Amino-acid degradation; L-proline degradation into L-glutamate; L-glutamate from L-proline: step 1/2.</text>
</comment>
<evidence type="ECO:0000313" key="11">
    <source>
        <dbReference type="EMBL" id="MTI24530.1"/>
    </source>
</evidence>
<dbReference type="EMBL" id="SMLW01000425">
    <property type="protein sequence ID" value="MTI24530.1"/>
    <property type="molecule type" value="Genomic_DNA"/>
</dbReference>
<gene>
    <name evidence="11" type="ORF">E1163_06175</name>
</gene>
<evidence type="ECO:0000256" key="9">
    <source>
        <dbReference type="ARBA" id="ARBA00048779"/>
    </source>
</evidence>
<evidence type="ECO:0000313" key="12">
    <source>
        <dbReference type="Proteomes" id="UP000798808"/>
    </source>
</evidence>
<accession>A0ABW9RMY6</accession>
<comment type="cofactor">
    <cofactor evidence="1">
        <name>FAD</name>
        <dbReference type="ChEBI" id="CHEBI:57692"/>
    </cofactor>
</comment>
<name>A0ABW9RMY6_9BACT</name>
<evidence type="ECO:0000256" key="3">
    <source>
        <dbReference type="ARBA" id="ARBA00012695"/>
    </source>
</evidence>
<keyword evidence="6" id="KW-0274">FAD</keyword>
<dbReference type="InterPro" id="IPR008219">
    <property type="entry name" value="PRODH_bac_arc"/>
</dbReference>
<evidence type="ECO:0000256" key="1">
    <source>
        <dbReference type="ARBA" id="ARBA00001974"/>
    </source>
</evidence>
<dbReference type="PIRSF" id="PIRSF000196">
    <property type="entry name" value="Pro_dehydrog"/>
    <property type="match status" value="1"/>
</dbReference>
<keyword evidence="4" id="KW-0285">Flavoprotein</keyword>